<dbReference type="PIRSF" id="PIRSF002741">
    <property type="entry name" value="MppA"/>
    <property type="match status" value="1"/>
</dbReference>
<keyword evidence="4" id="KW-0812">Transmembrane</keyword>
<evidence type="ECO:0000256" key="3">
    <source>
        <dbReference type="ARBA" id="ARBA00022729"/>
    </source>
</evidence>
<gene>
    <name evidence="6" type="ORF">C6B37_02075</name>
</gene>
<keyword evidence="3" id="KW-0732">Signal</keyword>
<comment type="similarity">
    <text evidence="1">Belongs to the bacterial solute-binding protein 5 family.</text>
</comment>
<reference evidence="6 7" key="1">
    <citation type="submission" date="2018-02" db="EMBL/GenBank/DDBJ databases">
        <title>Metagenomics reveals mixed infection of spiroplasma and phytoplasma in chicory.</title>
        <authorList>
            <person name="Polano C."/>
            <person name="Moruzzi S."/>
            <person name="Ermacora P."/>
            <person name="Ferrini F."/>
            <person name="Martini M."/>
            <person name="Firrao G."/>
        </authorList>
    </citation>
    <scope>NUCLEOTIDE SEQUENCE [LARGE SCALE GENOMIC DNA]</scope>
    <source>
        <strain evidence="6 7">ChiP</strain>
    </source>
</reference>
<dbReference type="GO" id="GO:0043190">
    <property type="term" value="C:ATP-binding cassette (ABC) transporter complex"/>
    <property type="evidence" value="ECO:0007669"/>
    <property type="project" value="InterPro"/>
</dbReference>
<evidence type="ECO:0000259" key="5">
    <source>
        <dbReference type="Pfam" id="PF00496"/>
    </source>
</evidence>
<protein>
    <recommendedName>
        <fullName evidence="5">Solute-binding protein family 5 domain-containing protein</fullName>
    </recommendedName>
</protein>
<dbReference type="AlphaFoldDB" id="A0A2S8NTK5"/>
<keyword evidence="7" id="KW-1185">Reference proteome</keyword>
<accession>A0A2S8NTK5</accession>
<name>A0A2S8NTK5_9MOLU</name>
<dbReference type="InterPro" id="IPR000914">
    <property type="entry name" value="SBP_5_dom"/>
</dbReference>
<dbReference type="Gene3D" id="3.90.76.10">
    <property type="entry name" value="Dipeptide-binding Protein, Domain 1"/>
    <property type="match status" value="1"/>
</dbReference>
<organism evidence="6 7">
    <name type="scientific">Candidatus Phytoplasma phoenicium</name>
    <dbReference type="NCBI Taxonomy" id="198422"/>
    <lineage>
        <taxon>Bacteria</taxon>
        <taxon>Bacillati</taxon>
        <taxon>Mycoplasmatota</taxon>
        <taxon>Mollicutes</taxon>
        <taxon>Acholeplasmatales</taxon>
        <taxon>Acholeplasmataceae</taxon>
        <taxon>Candidatus Phytoplasma</taxon>
        <taxon>16SrIX (Pigeon pea witches'-broom group)</taxon>
    </lineage>
</organism>
<dbReference type="GO" id="GO:1904680">
    <property type="term" value="F:peptide transmembrane transporter activity"/>
    <property type="evidence" value="ECO:0007669"/>
    <property type="project" value="TreeGrafter"/>
</dbReference>
<evidence type="ECO:0000256" key="4">
    <source>
        <dbReference type="SAM" id="Phobius"/>
    </source>
</evidence>
<evidence type="ECO:0000256" key="1">
    <source>
        <dbReference type="ARBA" id="ARBA00005695"/>
    </source>
</evidence>
<dbReference type="InterPro" id="IPR030678">
    <property type="entry name" value="Peptide/Ni-bd"/>
</dbReference>
<dbReference type="CDD" id="cd00995">
    <property type="entry name" value="PBP2_NikA_DppA_OppA_like"/>
    <property type="match status" value="1"/>
</dbReference>
<proteinExistence type="inferred from homology"/>
<dbReference type="Pfam" id="PF00496">
    <property type="entry name" value="SBP_bac_5"/>
    <property type="match status" value="1"/>
</dbReference>
<feature type="domain" description="Solute-binding protein family 5" evidence="5">
    <location>
        <begin position="90"/>
        <end position="441"/>
    </location>
</feature>
<dbReference type="PANTHER" id="PTHR30290:SF9">
    <property type="entry name" value="OLIGOPEPTIDE-BINDING PROTEIN APPA"/>
    <property type="match status" value="1"/>
</dbReference>
<dbReference type="InterPro" id="IPR039424">
    <property type="entry name" value="SBP_5"/>
</dbReference>
<dbReference type="Proteomes" id="UP000238672">
    <property type="component" value="Unassembled WGS sequence"/>
</dbReference>
<dbReference type="Gene3D" id="3.40.190.10">
    <property type="entry name" value="Periplasmic binding protein-like II"/>
    <property type="match status" value="1"/>
</dbReference>
<dbReference type="EMBL" id="PUUG01000067">
    <property type="protein sequence ID" value="PQP79336.1"/>
    <property type="molecule type" value="Genomic_DNA"/>
</dbReference>
<evidence type="ECO:0000313" key="7">
    <source>
        <dbReference type="Proteomes" id="UP000238672"/>
    </source>
</evidence>
<dbReference type="Gene3D" id="3.10.105.10">
    <property type="entry name" value="Dipeptide-binding Protein, Domain 3"/>
    <property type="match status" value="1"/>
</dbReference>
<sequence>MNKKEKIKIFFHTNKKIIMICLLIIFFTILTIIIWKKWADRDNNKKNFVVAMTCDITGLDPTEEKNITTSYGNFYFNLVHDKLFVKQDDEIIPQLLKNKPEKNGNLLKCELKDNIFFHNGKKMTSDDVIFTIERGKRNKNNLWDEFESITRIDDKNFQIQLKNDNLWWDFPFEKLRILNKEAVENNETEGIKIGTGAYKLVNYSPNNKIVLELFSQYHEPDIFNNLSKIFKQFQIKISQDDNTNLQELENEDIKVIHTYPLDKIQDLQQDIVKGRYQNIKILEMPKASSNYIYFNKTKTPEKIRKIITQALNIQQIIDDLNLPVRIAKSYINSKIIGYDDNINHHQPNIEEAKKGVSNLNQEEKKLTIGCTKSTPLIQKIIEQLKAVGFEATLQEHDFPLLLESAKKGHNSPYNFIFLGENFDMEYGHSSLEYYFLSNNNKSNFFNIDIEDEPHIEKKLVELKTEKELTNYKEIISKIEKYLLEKHYFFPLEETNGYVLVNKQITQGFEINKFNKFYNINKIKIDNLK</sequence>
<feature type="transmembrane region" description="Helical" evidence="4">
    <location>
        <begin position="16"/>
        <end position="35"/>
    </location>
</feature>
<dbReference type="PANTHER" id="PTHR30290">
    <property type="entry name" value="PERIPLASMIC BINDING COMPONENT OF ABC TRANSPORTER"/>
    <property type="match status" value="1"/>
</dbReference>
<evidence type="ECO:0000256" key="2">
    <source>
        <dbReference type="ARBA" id="ARBA00022448"/>
    </source>
</evidence>
<comment type="caution">
    <text evidence="6">The sequence shown here is derived from an EMBL/GenBank/DDBJ whole genome shotgun (WGS) entry which is preliminary data.</text>
</comment>
<dbReference type="SUPFAM" id="SSF53850">
    <property type="entry name" value="Periplasmic binding protein-like II"/>
    <property type="match status" value="1"/>
</dbReference>
<dbReference type="GO" id="GO:0042597">
    <property type="term" value="C:periplasmic space"/>
    <property type="evidence" value="ECO:0007669"/>
    <property type="project" value="UniProtKB-ARBA"/>
</dbReference>
<keyword evidence="4" id="KW-0472">Membrane</keyword>
<keyword evidence="2" id="KW-0813">Transport</keyword>
<dbReference type="GO" id="GO:0015833">
    <property type="term" value="P:peptide transport"/>
    <property type="evidence" value="ECO:0007669"/>
    <property type="project" value="TreeGrafter"/>
</dbReference>
<evidence type="ECO:0000313" key="6">
    <source>
        <dbReference type="EMBL" id="PQP79336.1"/>
    </source>
</evidence>
<keyword evidence="4" id="KW-1133">Transmembrane helix</keyword>